<dbReference type="Gene3D" id="3.30.750.24">
    <property type="entry name" value="STAS domain"/>
    <property type="match status" value="1"/>
</dbReference>
<comment type="caution">
    <text evidence="3">The sequence shown here is derived from an EMBL/GenBank/DDBJ whole genome shotgun (WGS) entry which is preliminary data.</text>
</comment>
<reference evidence="3 4" key="1">
    <citation type="submission" date="2018-02" db="EMBL/GenBank/DDBJ databases">
        <title>Genomic Encyclopedia of Archaeal and Bacterial Type Strains, Phase II (KMG-II): from individual species to whole genera.</title>
        <authorList>
            <person name="Goeker M."/>
        </authorList>
    </citation>
    <scope>NUCLEOTIDE SEQUENCE [LARGE SCALE GENOMIC DNA]</scope>
    <source>
        <strain evidence="3 4">DSM 22857</strain>
    </source>
</reference>
<dbReference type="AlphaFoldDB" id="A0A2S6IH40"/>
<evidence type="ECO:0000313" key="4">
    <source>
        <dbReference type="Proteomes" id="UP000239485"/>
    </source>
</evidence>
<keyword evidence="4" id="KW-1185">Reference proteome</keyword>
<gene>
    <name evidence="3" type="ORF">CLV92_110149</name>
</gene>
<dbReference type="RefSeq" id="WP_158257256.1">
    <property type="nucleotide sequence ID" value="NZ_PTJD01000010.1"/>
</dbReference>
<dbReference type="InterPro" id="IPR036513">
    <property type="entry name" value="STAS_dom_sf"/>
</dbReference>
<feature type="compositionally biased region" description="Basic and acidic residues" evidence="1">
    <location>
        <begin position="104"/>
        <end position="122"/>
    </location>
</feature>
<sequence length="155" mass="16620">MGMTIKRKRIQDHRVLVVSGEVGADDVIDLREGLEQAAEEGGDVLLDAHGVTRFDDAARAALVSGRSRAKFHGNRLMVLDSPDGRVRASLLSWGLQTRIPTYDDAEHAVSDGAARAEGRRGDGSASGGQQQKQGPVQAVTSTLRKLADRLIPDSH</sequence>
<dbReference type="InterPro" id="IPR058548">
    <property type="entry name" value="MlaB-like_STAS"/>
</dbReference>
<dbReference type="Proteomes" id="UP000239485">
    <property type="component" value="Unassembled WGS sequence"/>
</dbReference>
<feature type="region of interest" description="Disordered" evidence="1">
    <location>
        <begin position="104"/>
        <end position="138"/>
    </location>
</feature>
<dbReference type="SUPFAM" id="SSF52091">
    <property type="entry name" value="SpoIIaa-like"/>
    <property type="match status" value="1"/>
</dbReference>
<evidence type="ECO:0000313" key="3">
    <source>
        <dbReference type="EMBL" id="PPK93521.1"/>
    </source>
</evidence>
<dbReference type="Pfam" id="PF13466">
    <property type="entry name" value="STAS_2"/>
    <property type="match status" value="1"/>
</dbReference>
<dbReference type="CDD" id="cd07043">
    <property type="entry name" value="STAS_anti-anti-sigma_factors"/>
    <property type="match status" value="1"/>
</dbReference>
<protein>
    <submittedName>
        <fullName evidence="3">Anti-anti-sigma regulatory factor</fullName>
    </submittedName>
</protein>
<evidence type="ECO:0000256" key="1">
    <source>
        <dbReference type="SAM" id="MobiDB-lite"/>
    </source>
</evidence>
<feature type="domain" description="STAS" evidence="2">
    <location>
        <begin position="3"/>
        <end position="112"/>
    </location>
</feature>
<dbReference type="PROSITE" id="PS50801">
    <property type="entry name" value="STAS"/>
    <property type="match status" value="1"/>
</dbReference>
<dbReference type="InterPro" id="IPR002645">
    <property type="entry name" value="STAS_dom"/>
</dbReference>
<organism evidence="3 4">
    <name type="scientific">Kineococcus xinjiangensis</name>
    <dbReference type="NCBI Taxonomy" id="512762"/>
    <lineage>
        <taxon>Bacteria</taxon>
        <taxon>Bacillati</taxon>
        <taxon>Actinomycetota</taxon>
        <taxon>Actinomycetes</taxon>
        <taxon>Kineosporiales</taxon>
        <taxon>Kineosporiaceae</taxon>
        <taxon>Kineococcus</taxon>
    </lineage>
</organism>
<accession>A0A2S6IH40</accession>
<proteinExistence type="predicted"/>
<name>A0A2S6IH40_9ACTN</name>
<evidence type="ECO:0000259" key="2">
    <source>
        <dbReference type="PROSITE" id="PS50801"/>
    </source>
</evidence>
<dbReference type="EMBL" id="PTJD01000010">
    <property type="protein sequence ID" value="PPK93521.1"/>
    <property type="molecule type" value="Genomic_DNA"/>
</dbReference>